<feature type="compositionally biased region" description="Low complexity" evidence="1">
    <location>
        <begin position="1"/>
        <end position="14"/>
    </location>
</feature>
<reference evidence="2" key="1">
    <citation type="submission" date="2020-06" db="EMBL/GenBank/DDBJ databases">
        <authorList>
            <consortium name="Plant Systems Biology data submission"/>
        </authorList>
    </citation>
    <scope>NUCLEOTIDE SEQUENCE</scope>
    <source>
        <strain evidence="2">D6</strain>
    </source>
</reference>
<organism evidence="2 3">
    <name type="scientific">Seminavis robusta</name>
    <dbReference type="NCBI Taxonomy" id="568900"/>
    <lineage>
        <taxon>Eukaryota</taxon>
        <taxon>Sar</taxon>
        <taxon>Stramenopiles</taxon>
        <taxon>Ochrophyta</taxon>
        <taxon>Bacillariophyta</taxon>
        <taxon>Bacillariophyceae</taxon>
        <taxon>Bacillariophycidae</taxon>
        <taxon>Naviculales</taxon>
        <taxon>Naviculaceae</taxon>
        <taxon>Seminavis</taxon>
    </lineage>
</organism>
<feature type="region of interest" description="Disordered" evidence="1">
    <location>
        <begin position="1"/>
        <end position="32"/>
    </location>
</feature>
<feature type="region of interest" description="Disordered" evidence="1">
    <location>
        <begin position="124"/>
        <end position="149"/>
    </location>
</feature>
<sequence length="149" mass="17301">MTVSRSNNNNNNNNDNRRPRRRGGRNGRSLPRELRRNIRRHMPANNQGQAIREMFHHLVRQPSIATIRNGDVYVTDESYRDFYEGFAEHYLAHQSQWRVELENRNAEVPIEVPDEIPNANAEIPNANVEVPNVEVPNANEEEPNQGEQP</sequence>
<proteinExistence type="predicted"/>
<dbReference type="EMBL" id="CAICTM010000860">
    <property type="protein sequence ID" value="CAB9517503.1"/>
    <property type="molecule type" value="Genomic_DNA"/>
</dbReference>
<evidence type="ECO:0000313" key="2">
    <source>
        <dbReference type="EMBL" id="CAB9517503.1"/>
    </source>
</evidence>
<protein>
    <submittedName>
        <fullName evidence="2">Uncharacterized protein</fullName>
    </submittedName>
</protein>
<feature type="compositionally biased region" description="Acidic residues" evidence="1">
    <location>
        <begin position="139"/>
        <end position="149"/>
    </location>
</feature>
<evidence type="ECO:0000256" key="1">
    <source>
        <dbReference type="SAM" id="MobiDB-lite"/>
    </source>
</evidence>
<evidence type="ECO:0000313" key="3">
    <source>
        <dbReference type="Proteomes" id="UP001153069"/>
    </source>
</evidence>
<keyword evidence="3" id="KW-1185">Reference proteome</keyword>
<accession>A0A9N8EAZ1</accession>
<name>A0A9N8EAZ1_9STRA</name>
<gene>
    <name evidence="2" type="ORF">SEMRO_861_G212260.1</name>
</gene>
<dbReference type="AlphaFoldDB" id="A0A9N8EAZ1"/>
<feature type="compositionally biased region" description="Low complexity" evidence="1">
    <location>
        <begin position="124"/>
        <end position="138"/>
    </location>
</feature>
<comment type="caution">
    <text evidence="2">The sequence shown here is derived from an EMBL/GenBank/DDBJ whole genome shotgun (WGS) entry which is preliminary data.</text>
</comment>
<dbReference type="Proteomes" id="UP001153069">
    <property type="component" value="Unassembled WGS sequence"/>
</dbReference>